<keyword evidence="9" id="KW-0173">Coenzyme A biosynthesis</keyword>
<feature type="domain" description="Cytidyltransferase-like" evidence="11">
    <location>
        <begin position="29"/>
        <end position="166"/>
    </location>
</feature>
<sequence>YFGICLGTSSYLRQPLAPPAVREQGLAVTAGSYNPPHNGHLEVVRYLSARYERVHMVIGVNPSKTYAVSPYVRQELLRAMLKELGLTNVEVFIVYSYLWKHAQKHGAKVMYRGIRSLQKDGLDEKKLEFLNLAGQLIIAGRRPIPTAYIQADPRFLHISSTLLRKRLQDRETIADLVPPGSASLVQEAYG</sequence>
<evidence type="ECO:0000256" key="9">
    <source>
        <dbReference type="ARBA" id="ARBA00022993"/>
    </source>
</evidence>
<dbReference type="EC" id="2.7.7.3" evidence="1"/>
<dbReference type="PANTHER" id="PTHR21342">
    <property type="entry name" value="PHOSPHOPANTETHEINE ADENYLYLTRANSFERASE"/>
    <property type="match status" value="1"/>
</dbReference>
<evidence type="ECO:0000256" key="4">
    <source>
        <dbReference type="ARBA" id="ARBA00022679"/>
    </source>
</evidence>
<dbReference type="GO" id="GO:0004595">
    <property type="term" value="F:pantetheine-phosphate adenylyltransferase activity"/>
    <property type="evidence" value="ECO:0007669"/>
    <property type="project" value="UniProtKB-EC"/>
</dbReference>
<keyword evidence="8" id="KW-0460">Magnesium</keyword>
<evidence type="ECO:0000313" key="13">
    <source>
        <dbReference type="Proteomes" id="UP000601435"/>
    </source>
</evidence>
<dbReference type="NCBIfam" id="TIGR00125">
    <property type="entry name" value="cyt_tran_rel"/>
    <property type="match status" value="1"/>
</dbReference>
<gene>
    <name evidence="12" type="primary">coaD</name>
    <name evidence="12" type="ORF">SNEC2469_LOCUS26097</name>
</gene>
<dbReference type="GO" id="GO:0015937">
    <property type="term" value="P:coenzyme A biosynthetic process"/>
    <property type="evidence" value="ECO:0007669"/>
    <property type="project" value="UniProtKB-KW"/>
</dbReference>
<dbReference type="Pfam" id="PF01467">
    <property type="entry name" value="CTP_transf_like"/>
    <property type="match status" value="1"/>
</dbReference>
<keyword evidence="6" id="KW-0547">Nucleotide-binding</keyword>
<dbReference type="EMBL" id="CAJNJA010052476">
    <property type="protein sequence ID" value="CAE7846883.1"/>
    <property type="molecule type" value="Genomic_DNA"/>
</dbReference>
<dbReference type="InterPro" id="IPR004821">
    <property type="entry name" value="Cyt_trans-like"/>
</dbReference>
<organism evidence="12 13">
    <name type="scientific">Symbiodinium necroappetens</name>
    <dbReference type="NCBI Taxonomy" id="1628268"/>
    <lineage>
        <taxon>Eukaryota</taxon>
        <taxon>Sar</taxon>
        <taxon>Alveolata</taxon>
        <taxon>Dinophyceae</taxon>
        <taxon>Suessiales</taxon>
        <taxon>Symbiodiniaceae</taxon>
        <taxon>Symbiodinium</taxon>
    </lineage>
</organism>
<dbReference type="InterPro" id="IPR014729">
    <property type="entry name" value="Rossmann-like_a/b/a_fold"/>
</dbReference>
<dbReference type="GO" id="GO:0005524">
    <property type="term" value="F:ATP binding"/>
    <property type="evidence" value="ECO:0007669"/>
    <property type="project" value="UniProtKB-KW"/>
</dbReference>
<dbReference type="AlphaFoldDB" id="A0A813A3B2"/>
<evidence type="ECO:0000259" key="11">
    <source>
        <dbReference type="Pfam" id="PF01467"/>
    </source>
</evidence>
<dbReference type="Gene3D" id="3.40.50.620">
    <property type="entry name" value="HUPs"/>
    <property type="match status" value="1"/>
</dbReference>
<dbReference type="PRINTS" id="PR01020">
    <property type="entry name" value="LPSBIOSNTHSS"/>
</dbReference>
<dbReference type="InterPro" id="IPR001980">
    <property type="entry name" value="PPAT"/>
</dbReference>
<keyword evidence="5" id="KW-0548">Nucleotidyltransferase</keyword>
<dbReference type="Proteomes" id="UP000601435">
    <property type="component" value="Unassembled WGS sequence"/>
</dbReference>
<keyword evidence="4" id="KW-0808">Transferase</keyword>
<evidence type="ECO:0000256" key="7">
    <source>
        <dbReference type="ARBA" id="ARBA00022840"/>
    </source>
</evidence>
<dbReference type="OrthoDB" id="416699at2759"/>
<evidence type="ECO:0000256" key="8">
    <source>
        <dbReference type="ARBA" id="ARBA00022842"/>
    </source>
</evidence>
<keyword evidence="7" id="KW-0067">ATP-binding</keyword>
<keyword evidence="13" id="KW-1185">Reference proteome</keyword>
<evidence type="ECO:0000256" key="1">
    <source>
        <dbReference type="ARBA" id="ARBA00012392"/>
    </source>
</evidence>
<evidence type="ECO:0000256" key="10">
    <source>
        <dbReference type="ARBA" id="ARBA00029346"/>
    </source>
</evidence>
<evidence type="ECO:0000256" key="5">
    <source>
        <dbReference type="ARBA" id="ARBA00022695"/>
    </source>
</evidence>
<protein>
    <recommendedName>
        <fullName evidence="2">Phosphopantetheine adenylyltransferase</fullName>
        <ecNumber evidence="1">2.7.7.3</ecNumber>
    </recommendedName>
</protein>
<evidence type="ECO:0000313" key="12">
    <source>
        <dbReference type="EMBL" id="CAE7846883.1"/>
    </source>
</evidence>
<keyword evidence="3" id="KW-0963">Cytoplasm</keyword>
<dbReference type="PANTHER" id="PTHR21342:SF1">
    <property type="entry name" value="PHOSPHOPANTETHEINE ADENYLYLTRANSFERASE"/>
    <property type="match status" value="1"/>
</dbReference>
<evidence type="ECO:0000256" key="6">
    <source>
        <dbReference type="ARBA" id="ARBA00022741"/>
    </source>
</evidence>
<proteinExistence type="predicted"/>
<comment type="caution">
    <text evidence="12">The sequence shown here is derived from an EMBL/GenBank/DDBJ whole genome shotgun (WGS) entry which is preliminary data.</text>
</comment>
<feature type="non-terminal residue" evidence="12">
    <location>
        <position position="1"/>
    </location>
</feature>
<name>A0A813A3B2_9DINO</name>
<accession>A0A813A3B2</accession>
<reference evidence="12" key="1">
    <citation type="submission" date="2021-02" db="EMBL/GenBank/DDBJ databases">
        <authorList>
            <person name="Dougan E. K."/>
            <person name="Rhodes N."/>
            <person name="Thang M."/>
            <person name="Chan C."/>
        </authorList>
    </citation>
    <scope>NUCLEOTIDE SEQUENCE</scope>
</reference>
<evidence type="ECO:0000256" key="2">
    <source>
        <dbReference type="ARBA" id="ARBA00013868"/>
    </source>
</evidence>
<dbReference type="SUPFAM" id="SSF52374">
    <property type="entry name" value="Nucleotidylyl transferase"/>
    <property type="match status" value="1"/>
</dbReference>
<evidence type="ECO:0000256" key="3">
    <source>
        <dbReference type="ARBA" id="ARBA00022490"/>
    </source>
</evidence>
<comment type="catalytic activity">
    <reaction evidence="10">
        <text>(R)-4'-phosphopantetheine + ATP + H(+) = 3'-dephospho-CoA + diphosphate</text>
        <dbReference type="Rhea" id="RHEA:19801"/>
        <dbReference type="ChEBI" id="CHEBI:15378"/>
        <dbReference type="ChEBI" id="CHEBI:30616"/>
        <dbReference type="ChEBI" id="CHEBI:33019"/>
        <dbReference type="ChEBI" id="CHEBI:57328"/>
        <dbReference type="ChEBI" id="CHEBI:61723"/>
        <dbReference type="EC" id="2.7.7.3"/>
    </reaction>
</comment>